<dbReference type="RefSeq" id="WP_080158372.1">
    <property type="nucleotide sequence ID" value="NZ_FUZI01000005.1"/>
</dbReference>
<protein>
    <submittedName>
        <fullName evidence="2">General secretion pathway, M protein</fullName>
    </submittedName>
</protein>
<dbReference type="InterPro" id="IPR007690">
    <property type="entry name" value="T2SS_GspM"/>
</dbReference>
<keyword evidence="1" id="KW-0472">Membrane</keyword>
<proteinExistence type="predicted"/>
<dbReference type="Pfam" id="PF04612">
    <property type="entry name" value="T2SSM"/>
    <property type="match status" value="1"/>
</dbReference>
<organism evidence="2 3">
    <name type="scientific">Photobacterium piscicola</name>
    <dbReference type="NCBI Taxonomy" id="1378299"/>
    <lineage>
        <taxon>Bacteria</taxon>
        <taxon>Pseudomonadati</taxon>
        <taxon>Pseudomonadota</taxon>
        <taxon>Gammaproteobacteria</taxon>
        <taxon>Vibrionales</taxon>
        <taxon>Vibrionaceae</taxon>
        <taxon>Photobacterium</taxon>
    </lineage>
</organism>
<name>A0A1T5I352_9GAMM</name>
<feature type="transmembrane region" description="Helical" evidence="1">
    <location>
        <begin position="21"/>
        <end position="40"/>
    </location>
</feature>
<dbReference type="GO" id="GO:0015627">
    <property type="term" value="C:type II protein secretion system complex"/>
    <property type="evidence" value="ECO:0007669"/>
    <property type="project" value="InterPro"/>
</dbReference>
<accession>A0A1T5I352</accession>
<keyword evidence="1" id="KW-1133">Transmembrane helix</keyword>
<dbReference type="EMBL" id="FUZI01000005">
    <property type="protein sequence ID" value="SKC33416.1"/>
    <property type="molecule type" value="Genomic_DNA"/>
</dbReference>
<keyword evidence="1" id="KW-0812">Transmembrane</keyword>
<gene>
    <name evidence="2" type="ORF">CZ809_03003</name>
</gene>
<evidence type="ECO:0000313" key="3">
    <source>
        <dbReference type="Proteomes" id="UP000189966"/>
    </source>
</evidence>
<dbReference type="GO" id="GO:0015628">
    <property type="term" value="P:protein secretion by the type II secretion system"/>
    <property type="evidence" value="ECO:0007669"/>
    <property type="project" value="InterPro"/>
</dbReference>
<sequence length="212" mass="24996">MKIIWYEWQQRFSGLSAREQWLIAISGWMAIFFIGVFMVLEPQWLQLQNQTNTIRVTANNIITVKHDIQRLQQKLAQSPNKKIDNQINLLTSKDAQLELQLQQTIGRLVSPTKMPYLLEQVLRHSHGLRLQTMVSLPAMQLMNGNDQGYFIHPLRMTFEGKYFDVIRYLTQIEALPVKYYWRNLNYQVTRYPWASIELELYTLGESKDFIGG</sequence>
<evidence type="ECO:0000313" key="2">
    <source>
        <dbReference type="EMBL" id="SKC33416.1"/>
    </source>
</evidence>
<dbReference type="AlphaFoldDB" id="A0A1T5I352"/>
<evidence type="ECO:0000256" key="1">
    <source>
        <dbReference type="SAM" id="Phobius"/>
    </source>
</evidence>
<dbReference type="OrthoDB" id="9151209at2"/>
<dbReference type="Proteomes" id="UP000189966">
    <property type="component" value="Unassembled WGS sequence"/>
</dbReference>
<reference evidence="2 3" key="1">
    <citation type="submission" date="2017-02" db="EMBL/GenBank/DDBJ databases">
        <authorList>
            <person name="Peterson S.W."/>
        </authorList>
    </citation>
    <scope>NUCLEOTIDE SEQUENCE [LARGE SCALE GENOMIC DNA]</scope>
    <source>
        <strain evidence="3">type strain: NCCB 100098</strain>
    </source>
</reference>